<keyword evidence="3" id="KW-0808">Transferase</keyword>
<dbReference type="SUPFAM" id="SSF53383">
    <property type="entry name" value="PLP-dependent transferases"/>
    <property type="match status" value="1"/>
</dbReference>
<keyword evidence="4" id="KW-1185">Reference proteome</keyword>
<sequence length="378" mass="42596">MNKTEIRTIFPHTSKEHIYLNHAAISPMSDRVKHAIEQFLADRNSGNIDNFEKWMELTQETRDLISELIGTQNSDHITFMGNTSDALSAVAKGIDWNKGDEIILNTMEFPSNIQPFRILENLGVKMVYLEPDEAGRITPEIIENAITSKTKMVSISFVQYLNGFRADLKSIGEICKANGIYFVVDGIQGLGAMPLSVQDCNIDALASGCHKWLMSPMGISFLYLSEKLSNNMKPYKTGWLSVEEPWEMSEFNKAWLPVSQHLETGTYNLLGIVGLHASLKYLLEIGIEAVQFEILKHSNFLISKLSNKEDVVLLTPNSPHEHAGIVTFKRKGEKSAEKIVNDLISRKITISARKGFIRISPHYYNTEEELQTALEAIF</sequence>
<proteinExistence type="predicted"/>
<dbReference type="InterPro" id="IPR000192">
    <property type="entry name" value="Aminotrans_V_dom"/>
</dbReference>
<reference evidence="3" key="2">
    <citation type="submission" date="2024-05" db="EMBL/GenBank/DDBJ databases">
        <title>Rhodohalobacter halophilus gen. nov., sp. nov., a moderately halophilic member of the family Balneolaceae.</title>
        <authorList>
            <person name="Xia J."/>
        </authorList>
    </citation>
    <scope>NUCLEOTIDE SEQUENCE</scope>
    <source>
        <strain evidence="3">WB101</strain>
    </source>
</reference>
<evidence type="ECO:0000259" key="2">
    <source>
        <dbReference type="Pfam" id="PF00266"/>
    </source>
</evidence>
<keyword evidence="3" id="KW-0032">Aminotransferase</keyword>
<dbReference type="Proteomes" id="UP001165366">
    <property type="component" value="Unassembled WGS sequence"/>
</dbReference>
<evidence type="ECO:0000313" key="4">
    <source>
        <dbReference type="Proteomes" id="UP001165366"/>
    </source>
</evidence>
<gene>
    <name evidence="3" type="ORF">L6773_16600</name>
</gene>
<dbReference type="Gene3D" id="3.90.1150.10">
    <property type="entry name" value="Aspartate Aminotransferase, domain 1"/>
    <property type="match status" value="1"/>
</dbReference>
<organism evidence="3 4">
    <name type="scientific">Rhodohalobacter sulfatireducens</name>
    <dbReference type="NCBI Taxonomy" id="2911366"/>
    <lineage>
        <taxon>Bacteria</taxon>
        <taxon>Pseudomonadati</taxon>
        <taxon>Balneolota</taxon>
        <taxon>Balneolia</taxon>
        <taxon>Balneolales</taxon>
        <taxon>Balneolaceae</taxon>
        <taxon>Rhodohalobacter</taxon>
    </lineage>
</organism>
<dbReference type="EMBL" id="JAKLWS010000027">
    <property type="protein sequence ID" value="MCG2590199.1"/>
    <property type="molecule type" value="Genomic_DNA"/>
</dbReference>
<evidence type="ECO:0000313" key="3">
    <source>
        <dbReference type="EMBL" id="MCG2590199.1"/>
    </source>
</evidence>
<dbReference type="InterPro" id="IPR015421">
    <property type="entry name" value="PyrdxlP-dep_Trfase_major"/>
</dbReference>
<comment type="caution">
    <text evidence="3">The sequence shown here is derived from an EMBL/GenBank/DDBJ whole genome shotgun (WGS) entry which is preliminary data.</text>
</comment>
<evidence type="ECO:0000256" key="1">
    <source>
        <dbReference type="ARBA" id="ARBA00022898"/>
    </source>
</evidence>
<dbReference type="InterPro" id="IPR015422">
    <property type="entry name" value="PyrdxlP-dep_Trfase_small"/>
</dbReference>
<dbReference type="Pfam" id="PF00266">
    <property type="entry name" value="Aminotran_5"/>
    <property type="match status" value="1"/>
</dbReference>
<dbReference type="GO" id="GO:0008483">
    <property type="term" value="F:transaminase activity"/>
    <property type="evidence" value="ECO:0007669"/>
    <property type="project" value="UniProtKB-KW"/>
</dbReference>
<name>A0ABS9KH68_9BACT</name>
<keyword evidence="1" id="KW-0663">Pyridoxal phosphate</keyword>
<protein>
    <submittedName>
        <fullName evidence="3">Aminotransferase class V-fold PLP-dependent enzyme</fullName>
    </submittedName>
</protein>
<accession>A0ABS9KH68</accession>
<dbReference type="PANTHER" id="PTHR43586:SF15">
    <property type="entry name" value="BLR3095 PROTEIN"/>
    <property type="match status" value="1"/>
</dbReference>
<dbReference type="RefSeq" id="WP_237855557.1">
    <property type="nucleotide sequence ID" value="NZ_JAKLWS010000027.1"/>
</dbReference>
<reference evidence="3" key="1">
    <citation type="submission" date="2022-01" db="EMBL/GenBank/DDBJ databases">
        <authorList>
            <person name="Wang Y."/>
        </authorList>
    </citation>
    <scope>NUCLEOTIDE SEQUENCE</scope>
    <source>
        <strain evidence="3">WB101</strain>
    </source>
</reference>
<feature type="domain" description="Aminotransferase class V" evidence="2">
    <location>
        <begin position="18"/>
        <end position="371"/>
    </location>
</feature>
<dbReference type="PANTHER" id="PTHR43586">
    <property type="entry name" value="CYSTEINE DESULFURASE"/>
    <property type="match status" value="1"/>
</dbReference>
<dbReference type="InterPro" id="IPR015424">
    <property type="entry name" value="PyrdxlP-dep_Trfase"/>
</dbReference>
<dbReference type="Gene3D" id="3.40.640.10">
    <property type="entry name" value="Type I PLP-dependent aspartate aminotransferase-like (Major domain)"/>
    <property type="match status" value="1"/>
</dbReference>